<proteinExistence type="predicted"/>
<protein>
    <submittedName>
        <fullName evidence="2">Uncharacterized protein</fullName>
    </submittedName>
</protein>
<dbReference type="AlphaFoldDB" id="A0A7V7UB87"/>
<evidence type="ECO:0000256" key="1">
    <source>
        <dbReference type="SAM" id="Coils"/>
    </source>
</evidence>
<keyword evidence="3" id="KW-1185">Reference proteome</keyword>
<evidence type="ECO:0000313" key="2">
    <source>
        <dbReference type="EMBL" id="KAB1437853.1"/>
    </source>
</evidence>
<comment type="caution">
    <text evidence="2">The sequence shown here is derived from an EMBL/GenBank/DDBJ whole genome shotgun (WGS) entry which is preliminary data.</text>
</comment>
<accession>A0A7V7UB87</accession>
<reference evidence="2 3" key="1">
    <citation type="submission" date="2019-09" db="EMBL/GenBank/DDBJ databases">
        <authorList>
            <person name="Valk L.C."/>
        </authorList>
    </citation>
    <scope>NUCLEOTIDE SEQUENCE [LARGE SCALE GENOMIC DNA]</scope>
    <source>
        <strain evidence="2">GalUA</strain>
    </source>
</reference>
<dbReference type="OrthoDB" id="1957356at2"/>
<evidence type="ECO:0000313" key="3">
    <source>
        <dbReference type="Proteomes" id="UP000461768"/>
    </source>
</evidence>
<dbReference type="Proteomes" id="UP000461768">
    <property type="component" value="Unassembled WGS sequence"/>
</dbReference>
<dbReference type="EMBL" id="WAGX01000005">
    <property type="protein sequence ID" value="KAB1437853.1"/>
    <property type="molecule type" value="Genomic_DNA"/>
</dbReference>
<sequence length="191" mass="22295">MSEETILKNSLFGGYKKSDVIQYIDEILEEKESKIKQLEDQVTCLIKENKRLKENTKDTAPIPFPTQPKEIQEVEIRKQMELPQGSYLLDKDNQLLMLPDPKPIYQTKKVDLKIYPEEAVSCVAATKELQKENDEAISTIHKNIVPDKELETEDLKQLKEKVEQLELEKQKLMAKLEYSNDLLIDLYKNKE</sequence>
<organism evidence="2 3">
    <name type="scientific">Candidatus Galacturonatibacter soehngenii</name>
    <dbReference type="NCBI Taxonomy" id="2307010"/>
    <lineage>
        <taxon>Bacteria</taxon>
        <taxon>Bacillati</taxon>
        <taxon>Bacillota</taxon>
        <taxon>Clostridia</taxon>
        <taxon>Lachnospirales</taxon>
        <taxon>Lachnospiraceae</taxon>
        <taxon>Candidatus Galacturonatibacter</taxon>
    </lineage>
</organism>
<name>A0A7V7UB87_9FIRM</name>
<reference evidence="2 3" key="2">
    <citation type="submission" date="2020-02" db="EMBL/GenBank/DDBJ databases">
        <title>Candidatus Galacturonibacter soehngenii shows hetero-acetogenic catabolism of galacturonic acid but lacks a canonical carbon monoxide dehydrogenase/acetyl-CoA synthase complex.</title>
        <authorList>
            <person name="Diender M."/>
            <person name="Stouten G.R."/>
            <person name="Petersen J.F."/>
            <person name="Nielsen P.H."/>
            <person name="Dueholm M.S."/>
            <person name="Pronk J.T."/>
            <person name="Van Loosdrecht M.C.M."/>
        </authorList>
    </citation>
    <scope>NUCLEOTIDE SEQUENCE [LARGE SCALE GENOMIC DNA]</scope>
    <source>
        <strain evidence="2">GalUA</strain>
    </source>
</reference>
<feature type="coiled-coil region" evidence="1">
    <location>
        <begin position="148"/>
        <end position="182"/>
    </location>
</feature>
<keyword evidence="1" id="KW-0175">Coiled coil</keyword>
<gene>
    <name evidence="2" type="ORF">F7O84_09695</name>
</gene>
<feature type="coiled-coil region" evidence="1">
    <location>
        <begin position="21"/>
        <end position="55"/>
    </location>
</feature>
<dbReference type="RefSeq" id="WP_151144384.1">
    <property type="nucleotide sequence ID" value="NZ_WAGX01000005.1"/>
</dbReference>